<evidence type="ECO:0000256" key="2">
    <source>
        <dbReference type="ARBA" id="ARBA00022747"/>
    </source>
</evidence>
<keyword evidence="3" id="KW-0238">DNA-binding</keyword>
<name>A0A7K3T9E6_9BIFI</name>
<gene>
    <name evidence="5" type="ORF">GFD24_02875</name>
</gene>
<keyword evidence="5" id="KW-0540">Nuclease</keyword>
<keyword evidence="5" id="KW-0378">Hydrolase</keyword>
<dbReference type="SUPFAM" id="SSF116734">
    <property type="entry name" value="DNA methylase specificity domain"/>
    <property type="match status" value="2"/>
</dbReference>
<comment type="caution">
    <text evidence="5">The sequence shown here is derived from an EMBL/GenBank/DDBJ whole genome shotgun (WGS) entry which is preliminary data.</text>
</comment>
<evidence type="ECO:0000313" key="5">
    <source>
        <dbReference type="EMBL" id="NEG71178.1"/>
    </source>
</evidence>
<dbReference type="InterPro" id="IPR044946">
    <property type="entry name" value="Restrct_endonuc_typeI_TRD_sf"/>
</dbReference>
<accession>A0A7K3T9E6</accession>
<feature type="domain" description="Type I restriction modification DNA specificity" evidence="4">
    <location>
        <begin position="17"/>
        <end position="194"/>
    </location>
</feature>
<evidence type="ECO:0000259" key="4">
    <source>
        <dbReference type="Pfam" id="PF01420"/>
    </source>
</evidence>
<dbReference type="PANTHER" id="PTHR30408:SF12">
    <property type="entry name" value="TYPE I RESTRICTION ENZYME MJAVIII SPECIFICITY SUBUNIT"/>
    <property type="match status" value="1"/>
</dbReference>
<dbReference type="RefSeq" id="WP_152358408.1">
    <property type="nucleotide sequence ID" value="NZ_WBSM01000006.1"/>
</dbReference>
<organism evidence="5 6">
    <name type="scientific">Bifidobacterium ramosum</name>
    <dbReference type="NCBI Taxonomy" id="1798158"/>
    <lineage>
        <taxon>Bacteria</taxon>
        <taxon>Bacillati</taxon>
        <taxon>Actinomycetota</taxon>
        <taxon>Actinomycetes</taxon>
        <taxon>Bifidobacteriales</taxon>
        <taxon>Bifidobacteriaceae</taxon>
        <taxon>Bifidobacterium</taxon>
    </lineage>
</organism>
<dbReference type="InterPro" id="IPR000055">
    <property type="entry name" value="Restrct_endonuc_typeI_TRD"/>
</dbReference>
<reference evidence="5 6" key="1">
    <citation type="submission" date="2019-10" db="EMBL/GenBank/DDBJ databases">
        <title>Bifidobacterium from non-human primates.</title>
        <authorList>
            <person name="Modesto M."/>
        </authorList>
    </citation>
    <scope>NUCLEOTIDE SEQUENCE [LARGE SCALE GENOMIC DNA]</scope>
    <source>
        <strain evidence="5 6">TREM</strain>
    </source>
</reference>
<dbReference type="InterPro" id="IPR052021">
    <property type="entry name" value="Type-I_RS_S_subunit"/>
</dbReference>
<protein>
    <submittedName>
        <fullName evidence="5">Restriction endonuclease subunit S</fullName>
    </submittedName>
</protein>
<dbReference type="AlphaFoldDB" id="A0A7K3T9E6"/>
<dbReference type="EMBL" id="WHZX01000002">
    <property type="protein sequence ID" value="NEG71178.1"/>
    <property type="molecule type" value="Genomic_DNA"/>
</dbReference>
<sequence length="408" mass="46400">MADSNVPSIRFQGFTDPWEQRKLGDCGTTYSGLSGKTKEDFGHGEARFVPYTNVFDNPVADADRLEAIEIDHRQNEVRRGDALFTVSSETPEEVGMSSVWPVNKPNVYLNSFCFGYRQNGTFDSEYLAYMLRSSEVRAQMTLLAQGISRFNISKSKVMELSVPTPGLAEQQAIGRFFSRLDALITLHQRKYDKLVVLKKSMLEQMFPREGESVPRIRFSGFTDPWEQRKLGELYENRDERGNDDLQILSVSIYGGVSDGSLTSDELGKNVRRSEDKSLYKKVESGDIVLNMMRAWQGAIGTASVKGMVSPAYIVAKPLSPQDQRFFDVLLRRHSIVNQMNDLSYGVTDFRKRLYWDSFVRVTVDCPSLAEQQAIGRFFSRLDALITLHQRKLALLQNIKKSLLDKMFV</sequence>
<dbReference type="GO" id="GO:0004519">
    <property type="term" value="F:endonuclease activity"/>
    <property type="evidence" value="ECO:0007669"/>
    <property type="project" value="UniProtKB-KW"/>
</dbReference>
<keyword evidence="2" id="KW-0680">Restriction system</keyword>
<dbReference type="PANTHER" id="PTHR30408">
    <property type="entry name" value="TYPE-1 RESTRICTION ENZYME ECOKI SPECIFICITY PROTEIN"/>
    <property type="match status" value="1"/>
</dbReference>
<evidence type="ECO:0000256" key="3">
    <source>
        <dbReference type="ARBA" id="ARBA00023125"/>
    </source>
</evidence>
<dbReference type="GO" id="GO:0009307">
    <property type="term" value="P:DNA restriction-modification system"/>
    <property type="evidence" value="ECO:0007669"/>
    <property type="project" value="UniProtKB-KW"/>
</dbReference>
<dbReference type="Gene3D" id="3.90.220.20">
    <property type="entry name" value="DNA methylase specificity domains"/>
    <property type="match status" value="2"/>
</dbReference>
<feature type="domain" description="Type I restriction modification DNA specificity" evidence="4">
    <location>
        <begin position="224"/>
        <end position="395"/>
    </location>
</feature>
<dbReference type="OrthoDB" id="3197085at2"/>
<comment type="similarity">
    <text evidence="1">Belongs to the type-I restriction system S methylase family.</text>
</comment>
<proteinExistence type="inferred from homology"/>
<dbReference type="Proteomes" id="UP000469943">
    <property type="component" value="Unassembled WGS sequence"/>
</dbReference>
<keyword evidence="5" id="KW-0255">Endonuclease</keyword>
<dbReference type="GO" id="GO:0003677">
    <property type="term" value="F:DNA binding"/>
    <property type="evidence" value="ECO:0007669"/>
    <property type="project" value="UniProtKB-KW"/>
</dbReference>
<dbReference type="Pfam" id="PF01420">
    <property type="entry name" value="Methylase_S"/>
    <property type="match status" value="2"/>
</dbReference>
<evidence type="ECO:0000256" key="1">
    <source>
        <dbReference type="ARBA" id="ARBA00010923"/>
    </source>
</evidence>
<evidence type="ECO:0000313" key="6">
    <source>
        <dbReference type="Proteomes" id="UP000469943"/>
    </source>
</evidence>